<organism evidence="2">
    <name type="scientific">Arundo donax</name>
    <name type="common">Giant reed</name>
    <name type="synonym">Donax arundinaceus</name>
    <dbReference type="NCBI Taxonomy" id="35708"/>
    <lineage>
        <taxon>Eukaryota</taxon>
        <taxon>Viridiplantae</taxon>
        <taxon>Streptophyta</taxon>
        <taxon>Embryophyta</taxon>
        <taxon>Tracheophyta</taxon>
        <taxon>Spermatophyta</taxon>
        <taxon>Magnoliopsida</taxon>
        <taxon>Liliopsida</taxon>
        <taxon>Poales</taxon>
        <taxon>Poaceae</taxon>
        <taxon>PACMAD clade</taxon>
        <taxon>Arundinoideae</taxon>
        <taxon>Arundineae</taxon>
        <taxon>Arundo</taxon>
    </lineage>
</organism>
<reference evidence="2" key="2">
    <citation type="journal article" date="2015" name="Data Brief">
        <title>Shoot transcriptome of the giant reed, Arundo donax.</title>
        <authorList>
            <person name="Barrero R.A."/>
            <person name="Guerrero F.D."/>
            <person name="Moolhuijzen P."/>
            <person name="Goolsby J.A."/>
            <person name="Tidwell J."/>
            <person name="Bellgard S.E."/>
            <person name="Bellgard M.I."/>
        </authorList>
    </citation>
    <scope>NUCLEOTIDE SEQUENCE</scope>
    <source>
        <tissue evidence="2">Shoot tissue taken approximately 20 cm above the soil surface</tissue>
    </source>
</reference>
<feature type="region of interest" description="Disordered" evidence="1">
    <location>
        <begin position="1"/>
        <end position="21"/>
    </location>
</feature>
<dbReference type="EMBL" id="GBRH01272884">
    <property type="protein sequence ID" value="JAD25011.1"/>
    <property type="molecule type" value="Transcribed_RNA"/>
</dbReference>
<name>A0A0A8YGP9_ARUDO</name>
<evidence type="ECO:0000256" key="1">
    <source>
        <dbReference type="SAM" id="MobiDB-lite"/>
    </source>
</evidence>
<dbReference type="AlphaFoldDB" id="A0A0A8YGP9"/>
<protein>
    <submittedName>
        <fullName evidence="2">Uncharacterized protein</fullName>
    </submittedName>
</protein>
<proteinExistence type="predicted"/>
<sequence length="21" mass="2239">MPKSAAGFWLPGNQHPSVVSQ</sequence>
<reference evidence="2" key="1">
    <citation type="submission" date="2014-09" db="EMBL/GenBank/DDBJ databases">
        <authorList>
            <person name="Magalhaes I.L.F."/>
            <person name="Oliveira U."/>
            <person name="Santos F.R."/>
            <person name="Vidigal T.H.D.A."/>
            <person name="Brescovit A.D."/>
            <person name="Santos A.J."/>
        </authorList>
    </citation>
    <scope>NUCLEOTIDE SEQUENCE</scope>
    <source>
        <tissue evidence="2">Shoot tissue taken approximately 20 cm above the soil surface</tissue>
    </source>
</reference>
<evidence type="ECO:0000313" key="2">
    <source>
        <dbReference type="EMBL" id="JAD25011.1"/>
    </source>
</evidence>
<accession>A0A0A8YGP9</accession>